<feature type="transmembrane region" description="Helical" evidence="1">
    <location>
        <begin position="111"/>
        <end position="132"/>
    </location>
</feature>
<keyword evidence="3" id="KW-1185">Reference proteome</keyword>
<dbReference type="RefSeq" id="WP_119742503.1">
    <property type="nucleotide sequence ID" value="NZ_QYUN01000003.1"/>
</dbReference>
<dbReference type="EMBL" id="QYUN01000003">
    <property type="protein sequence ID" value="RJF96530.1"/>
    <property type="molecule type" value="Genomic_DNA"/>
</dbReference>
<evidence type="ECO:0000256" key="1">
    <source>
        <dbReference type="SAM" id="Phobius"/>
    </source>
</evidence>
<protein>
    <submittedName>
        <fullName evidence="2">Uncharacterized protein</fullName>
    </submittedName>
</protein>
<accession>A0A418WV12</accession>
<comment type="caution">
    <text evidence="2">The sequence shown here is derived from an EMBL/GenBank/DDBJ whole genome shotgun (WGS) entry which is preliminary data.</text>
</comment>
<feature type="transmembrane region" description="Helical" evidence="1">
    <location>
        <begin position="198"/>
        <end position="215"/>
    </location>
</feature>
<sequence>MDKLLCRAGFAPQLVLLVAVISLTNWLFLPYETTIMLFEESGLIENATVFLYYLAIIAIWLFRPPALNRLSAAALHIILTAMAARELDLHKRLADMSLLKLRFWTNSGTPWLAKVEAAVILLLIIAAIAYLAKTHARGFFAQIRRAEPVAVTILTFFITLVVSKLADRSLGVLREVFGYIAPDWLMALGQSFEEPFEMILPLLIMLAVMQAALGGRRNVAP</sequence>
<reference evidence="2 3" key="1">
    <citation type="submission" date="2018-09" db="EMBL/GenBank/DDBJ databases">
        <authorList>
            <person name="Zhu H."/>
        </authorList>
    </citation>
    <scope>NUCLEOTIDE SEQUENCE [LARGE SCALE GENOMIC DNA]</scope>
    <source>
        <strain evidence="2 3">K2R10-39</strain>
    </source>
</reference>
<feature type="transmembrane region" description="Helical" evidence="1">
    <location>
        <begin position="43"/>
        <end position="62"/>
    </location>
</feature>
<feature type="transmembrane region" description="Helical" evidence="1">
    <location>
        <begin position="12"/>
        <end position="31"/>
    </location>
</feature>
<proteinExistence type="predicted"/>
<organism evidence="2 3">
    <name type="scientific">Noviherbaspirillum cavernae</name>
    <dbReference type="NCBI Taxonomy" id="2320862"/>
    <lineage>
        <taxon>Bacteria</taxon>
        <taxon>Pseudomonadati</taxon>
        <taxon>Pseudomonadota</taxon>
        <taxon>Betaproteobacteria</taxon>
        <taxon>Burkholderiales</taxon>
        <taxon>Oxalobacteraceae</taxon>
        <taxon>Noviherbaspirillum</taxon>
    </lineage>
</organism>
<feature type="transmembrane region" description="Helical" evidence="1">
    <location>
        <begin position="148"/>
        <end position="166"/>
    </location>
</feature>
<dbReference type="OrthoDB" id="9801622at2"/>
<dbReference type="Proteomes" id="UP000285190">
    <property type="component" value="Unassembled WGS sequence"/>
</dbReference>
<keyword evidence="1" id="KW-1133">Transmembrane helix</keyword>
<evidence type="ECO:0000313" key="2">
    <source>
        <dbReference type="EMBL" id="RJF96530.1"/>
    </source>
</evidence>
<gene>
    <name evidence="2" type="ORF">D3870_18965</name>
</gene>
<keyword evidence="1" id="KW-0472">Membrane</keyword>
<evidence type="ECO:0000313" key="3">
    <source>
        <dbReference type="Proteomes" id="UP000285190"/>
    </source>
</evidence>
<keyword evidence="1" id="KW-0812">Transmembrane</keyword>
<name>A0A418WV12_9BURK</name>
<dbReference type="AlphaFoldDB" id="A0A418WV12"/>